<feature type="region of interest" description="Disordered" evidence="1">
    <location>
        <begin position="263"/>
        <end position="282"/>
    </location>
</feature>
<sequence>MTELPFFDEHLSLSFDDTTTMRIEQTETFSGNAKDVNDGMSQQFSADILGMPSSPTEPTTPFHSSAASNQNISSQHPASNLQLNGLDLRIDQPIKNNERELVSEEMGYASSDLERELYNVECASGDQLHQEPRINNDLAVPICSTANTPVPEFPAIMGIIEPLSDSSEHNDAQNVAEEAKSPSRSPAYDGDLVSAEQSTLMESLRPGHSASALVNTRNHATIISSESDSENGQKSARHRNTLKRRKTEKGTNGGSNVIKVLTTSADSATESKPSPRSSRQQENAIKYNMDYHPIDDFMSPACPPKKAVRCRKKQPENESTSSDIKSKMLRLNEQIVELLAESRKQQALAEGYVKVLEELVSRLP</sequence>
<name>A0A8H3J696_9LECA</name>
<comment type="caution">
    <text evidence="2">The sequence shown here is derived from an EMBL/GenBank/DDBJ whole genome shotgun (WGS) entry which is preliminary data.</text>
</comment>
<feature type="region of interest" description="Disordered" evidence="1">
    <location>
        <begin position="52"/>
        <end position="78"/>
    </location>
</feature>
<accession>A0A8H3J696</accession>
<feature type="compositionally biased region" description="Basic and acidic residues" evidence="1">
    <location>
        <begin position="166"/>
        <end position="181"/>
    </location>
</feature>
<feature type="compositionally biased region" description="Basic residues" evidence="1">
    <location>
        <begin position="235"/>
        <end position="247"/>
    </location>
</feature>
<organism evidence="2 3">
    <name type="scientific">Heterodermia speciosa</name>
    <dbReference type="NCBI Taxonomy" id="116794"/>
    <lineage>
        <taxon>Eukaryota</taxon>
        <taxon>Fungi</taxon>
        <taxon>Dikarya</taxon>
        <taxon>Ascomycota</taxon>
        <taxon>Pezizomycotina</taxon>
        <taxon>Lecanoromycetes</taxon>
        <taxon>OSLEUM clade</taxon>
        <taxon>Lecanoromycetidae</taxon>
        <taxon>Caliciales</taxon>
        <taxon>Physciaceae</taxon>
        <taxon>Heterodermia</taxon>
    </lineage>
</organism>
<evidence type="ECO:0000256" key="1">
    <source>
        <dbReference type="SAM" id="MobiDB-lite"/>
    </source>
</evidence>
<reference evidence="2" key="1">
    <citation type="submission" date="2021-03" db="EMBL/GenBank/DDBJ databases">
        <authorList>
            <person name="Tagirdzhanova G."/>
        </authorList>
    </citation>
    <scope>NUCLEOTIDE SEQUENCE</scope>
</reference>
<dbReference type="EMBL" id="CAJPDS010000181">
    <property type="protein sequence ID" value="CAF9941273.1"/>
    <property type="molecule type" value="Genomic_DNA"/>
</dbReference>
<feature type="region of interest" description="Disordered" evidence="1">
    <location>
        <begin position="165"/>
        <end position="190"/>
    </location>
</feature>
<evidence type="ECO:0000313" key="3">
    <source>
        <dbReference type="Proteomes" id="UP000664521"/>
    </source>
</evidence>
<feature type="compositionally biased region" description="Polar residues" evidence="1">
    <location>
        <begin position="53"/>
        <end position="62"/>
    </location>
</feature>
<proteinExistence type="predicted"/>
<feature type="region of interest" description="Disordered" evidence="1">
    <location>
        <begin position="223"/>
        <end position="258"/>
    </location>
</feature>
<protein>
    <submittedName>
        <fullName evidence="2">Uncharacterized protein</fullName>
    </submittedName>
</protein>
<gene>
    <name evidence="2" type="ORF">HETSPECPRED_003038</name>
</gene>
<evidence type="ECO:0000313" key="2">
    <source>
        <dbReference type="EMBL" id="CAF9941273.1"/>
    </source>
</evidence>
<feature type="compositionally biased region" description="Low complexity" evidence="1">
    <location>
        <begin position="63"/>
        <end position="76"/>
    </location>
</feature>
<keyword evidence="3" id="KW-1185">Reference proteome</keyword>
<dbReference type="Proteomes" id="UP000664521">
    <property type="component" value="Unassembled WGS sequence"/>
</dbReference>
<dbReference type="AlphaFoldDB" id="A0A8H3J696"/>
<feature type="compositionally biased region" description="Polar residues" evidence="1">
    <location>
        <begin position="223"/>
        <end position="234"/>
    </location>
</feature>